<evidence type="ECO:0000313" key="6">
    <source>
        <dbReference type="Proteomes" id="UP000078446"/>
    </source>
</evidence>
<evidence type="ECO:0000256" key="1">
    <source>
        <dbReference type="ARBA" id="ARBA00022679"/>
    </source>
</evidence>
<dbReference type="SUPFAM" id="SSF81301">
    <property type="entry name" value="Nucleotidyltransferase"/>
    <property type="match status" value="1"/>
</dbReference>
<sequence length="239" mass="26220">MQRHDLVHIANAAWVQPCADSLPDMAVAKFFALLGQGLPLTVTRQPSCDDGRICLAMNVLTHQGKYRVACHTPMTNITDISPPLPVMQAASLFDAWSAQQLGELVSRLQACGCAVHVYGSYAYQLLTGEPYVTPLSDVDLLFVLDDWRQLSAVMMQIADFRAVFERRIDGEMSVRLPDVAEVVQFSFNEYLTLTTNPACAQIIIKSLHDVRLYHAAGLLGLAQDTPPKSSLALSQGETS</sequence>
<keyword evidence="2 5" id="KW-0548">Nucleotidyltransferase</keyword>
<name>A0A7Z0UZK7_MORCA</name>
<proteinExistence type="predicted"/>
<feature type="domain" description="Phosphoribosyl-dephospho-CoA transferase MdcG C-terminal" evidence="3">
    <location>
        <begin position="93"/>
        <end position="214"/>
    </location>
</feature>
<organism evidence="5 6">
    <name type="scientific">Moraxella catarrhalis</name>
    <name type="common">Branhamella catarrhalis</name>
    <dbReference type="NCBI Taxonomy" id="480"/>
    <lineage>
        <taxon>Bacteria</taxon>
        <taxon>Pseudomonadati</taxon>
        <taxon>Pseudomonadota</taxon>
        <taxon>Gammaproteobacteria</taxon>
        <taxon>Moraxellales</taxon>
        <taxon>Moraxellaceae</taxon>
        <taxon>Moraxella</taxon>
    </lineage>
</organism>
<dbReference type="InterPro" id="IPR049180">
    <property type="entry name" value="MdcG_C"/>
</dbReference>
<evidence type="ECO:0000313" key="5">
    <source>
        <dbReference type="EMBL" id="OAV01594.1"/>
    </source>
</evidence>
<dbReference type="AlphaFoldDB" id="A0A7Z0UZK7"/>
<protein>
    <submittedName>
        <fullName evidence="5">Phosphoribosyl-dephospho-CoA transferase</fullName>
        <ecNumber evidence="5">2.7.7.-</ecNumber>
    </submittedName>
</protein>
<dbReference type="Proteomes" id="UP000078446">
    <property type="component" value="Unassembled WGS sequence"/>
</dbReference>
<dbReference type="RefSeq" id="WP_064617976.1">
    <property type="nucleotide sequence ID" value="NZ_LXHE01000003.1"/>
</dbReference>
<dbReference type="Pfam" id="PF20866">
    <property type="entry name" value="MdcG_N"/>
    <property type="match status" value="1"/>
</dbReference>
<feature type="domain" description="Phosphoribosyl-dephospho-CoA transferase MdcG N-terminal" evidence="4">
    <location>
        <begin position="2"/>
        <end position="83"/>
    </location>
</feature>
<dbReference type="InterPro" id="IPR017557">
    <property type="entry name" value="Holo-ACP_synthase"/>
</dbReference>
<reference evidence="5 6" key="1">
    <citation type="journal article" date="2016" name="Genome Biol. Evol.">
        <title>Comparative Genomic Analyses of the Moraxella catarrhalis Serosensitive and Seroresistant Lineages Demonstrate Their Independent Evolution.</title>
        <authorList>
            <person name="Earl J.P."/>
            <person name="de Vries S.P."/>
            <person name="Ahmed A."/>
            <person name="Powell E."/>
            <person name="Schultz M.P."/>
            <person name="Hermans P.W."/>
            <person name="Hill D.J."/>
            <person name="Zhou Z."/>
            <person name="Constantinidou C.I."/>
            <person name="Hu F.Z."/>
            <person name="Bootsma H.J."/>
            <person name="Ehrlich G.D."/>
        </authorList>
    </citation>
    <scope>NUCLEOTIDE SEQUENCE [LARGE SCALE GENOMIC DNA]</scope>
    <source>
        <strain evidence="5 6">Z7574</strain>
    </source>
</reference>
<comment type="caution">
    <text evidence="5">The sequence shown here is derived from an EMBL/GenBank/DDBJ whole genome shotgun (WGS) entry which is preliminary data.</text>
</comment>
<evidence type="ECO:0000256" key="2">
    <source>
        <dbReference type="ARBA" id="ARBA00022695"/>
    </source>
</evidence>
<evidence type="ECO:0000259" key="4">
    <source>
        <dbReference type="Pfam" id="PF20866"/>
    </source>
</evidence>
<keyword evidence="1 5" id="KW-0808">Transferase</keyword>
<dbReference type="InterPro" id="IPR043519">
    <property type="entry name" value="NT_sf"/>
</dbReference>
<dbReference type="EMBL" id="LXHE01000003">
    <property type="protein sequence ID" value="OAV01594.1"/>
    <property type="molecule type" value="Genomic_DNA"/>
</dbReference>
<dbReference type="GO" id="GO:0016779">
    <property type="term" value="F:nucleotidyltransferase activity"/>
    <property type="evidence" value="ECO:0007669"/>
    <property type="project" value="UniProtKB-KW"/>
</dbReference>
<dbReference type="CDD" id="cd05403">
    <property type="entry name" value="NT_KNTase_like"/>
    <property type="match status" value="1"/>
</dbReference>
<dbReference type="EC" id="2.7.7.-" evidence="5"/>
<dbReference type="Pfam" id="PF10620">
    <property type="entry name" value="MdcG"/>
    <property type="match status" value="1"/>
</dbReference>
<accession>A0A7Z0UZK7</accession>
<gene>
    <name evidence="5" type="ORF">AO382_0641</name>
</gene>
<evidence type="ECO:0000259" key="3">
    <source>
        <dbReference type="Pfam" id="PF10620"/>
    </source>
</evidence>
<dbReference type="InterPro" id="IPR048903">
    <property type="entry name" value="MdcG_N"/>
</dbReference>
<dbReference type="NCBIfam" id="TIGR03135">
    <property type="entry name" value="malonate_mdcG"/>
    <property type="match status" value="1"/>
</dbReference>